<keyword evidence="2" id="KW-1185">Reference proteome</keyword>
<dbReference type="RefSeq" id="YP_009613061.1">
    <property type="nucleotide sequence ID" value="NC_042019.1"/>
</dbReference>
<dbReference type="GeneID" id="40089431"/>
<accession>A0A223LDQ0</accession>
<name>A0A223LDQ0_9CAUD</name>
<evidence type="ECO:0000313" key="2">
    <source>
        <dbReference type="Proteomes" id="UP000221110"/>
    </source>
</evidence>
<dbReference type="EMBL" id="MF479730">
    <property type="protein sequence ID" value="ASU00610.1"/>
    <property type="molecule type" value="Genomic_DNA"/>
</dbReference>
<organism evidence="1 2">
    <name type="scientific">Aeromonas phage AS-gz</name>
    <dbReference type="NCBI Taxonomy" id="2026082"/>
    <lineage>
        <taxon>Viruses</taxon>
        <taxon>Duplodnaviria</taxon>
        <taxon>Heunggongvirae</taxon>
        <taxon>Uroviricota</taxon>
        <taxon>Caudoviricetes</taxon>
        <taxon>Pantevenvirales</taxon>
        <taxon>Straboviridae</taxon>
        <taxon>Tulanevirus</taxon>
        <taxon>Tulanevirus asgz</taxon>
    </lineage>
</organism>
<protein>
    <submittedName>
        <fullName evidence="1">Uncharacterized protein</fullName>
    </submittedName>
</protein>
<dbReference type="KEGG" id="vg:40089431"/>
<reference evidence="1 2" key="1">
    <citation type="submission" date="2017-07" db="EMBL/GenBank/DDBJ databases">
        <title>In vitro design and evaluation of phage cocktails against multidrug-resistant Aeromonas salmonicida.</title>
        <authorList>
            <person name="Chen L."/>
            <person name="Yuan S."/>
            <person name="Ma Y."/>
        </authorList>
    </citation>
    <scope>NUCLEOTIDE SEQUENCE [LARGE SCALE GENOMIC DNA]</scope>
</reference>
<sequence>MAVPNTPFWLSQANTEFQANGWGSNILSKAGLGTTGLLGQLAGMASLKQIASIQSVVTGNNTPPYATFSYNASTRQTIYTYIDGTTVKSYPIFDGRAWVRIRNGGITYINCTEARWYQVDGVQRGVLNPNKGTVRSQTYEFAATEGGTIVYTVNAALNFI</sequence>
<proteinExistence type="predicted"/>
<dbReference type="Proteomes" id="UP000221110">
    <property type="component" value="Segment"/>
</dbReference>
<evidence type="ECO:0000313" key="1">
    <source>
        <dbReference type="EMBL" id="ASU00610.1"/>
    </source>
</evidence>